<feature type="domain" description="Polymerase/histidinol phosphatase N-terminal" evidence="1">
    <location>
        <begin position="3"/>
        <end position="62"/>
    </location>
</feature>
<dbReference type="SMART" id="SM00481">
    <property type="entry name" value="POLIIIAc"/>
    <property type="match status" value="1"/>
</dbReference>
<dbReference type="SUPFAM" id="SSF89550">
    <property type="entry name" value="PHP domain-like"/>
    <property type="match status" value="1"/>
</dbReference>
<dbReference type="InterPro" id="IPR003141">
    <property type="entry name" value="Pol/His_phosphatase_N"/>
</dbReference>
<evidence type="ECO:0000313" key="3">
    <source>
        <dbReference type="Proteomes" id="UP000242616"/>
    </source>
</evidence>
<dbReference type="CDD" id="cd07438">
    <property type="entry name" value="PHP_HisPPase_AMP"/>
    <property type="match status" value="1"/>
</dbReference>
<name>A0ABX3IJS9_9BACT</name>
<dbReference type="PANTHER" id="PTHR42924">
    <property type="entry name" value="EXONUCLEASE"/>
    <property type="match status" value="1"/>
</dbReference>
<dbReference type="RefSeq" id="WP_077198102.1">
    <property type="nucleotide sequence ID" value="NZ_LBFC01000015.1"/>
</dbReference>
<accession>A0ABX3IJS9</accession>
<comment type="caution">
    <text evidence="2">The sequence shown here is derived from an EMBL/GenBank/DDBJ whole genome shotgun (WGS) entry which is preliminary data.</text>
</comment>
<dbReference type="Gene3D" id="1.10.150.650">
    <property type="match status" value="1"/>
</dbReference>
<reference evidence="2 3" key="1">
    <citation type="submission" date="2015-06" db="EMBL/GenBank/DDBJ databases">
        <title>Genome sequencing of Thermotogales isolates from hydrothermal vents.</title>
        <authorList>
            <person name="Haverkamp T.H."/>
            <person name="Kublanov I.V."/>
            <person name="Nesbo C.L."/>
        </authorList>
    </citation>
    <scope>NUCLEOTIDE SEQUENCE [LARGE SCALE GENOMIC DNA]</scope>
    <source>
        <strain evidence="3">ik275mar</strain>
    </source>
</reference>
<dbReference type="Proteomes" id="UP000242616">
    <property type="component" value="Unassembled WGS sequence"/>
</dbReference>
<evidence type="ECO:0000313" key="2">
    <source>
        <dbReference type="EMBL" id="ONN27444.1"/>
    </source>
</evidence>
<sequence length="267" mass="30561">MLVDFHMHTTASDGTFSPESLVKIVEERDIEYFSITDHDTIDGIKKISKENFVPGLEISVEYQSTLHILGYGIDLNNKKLIDTLEMLKKYRLERNKIIIEKMQKMGFNITFEEALKEAKGTLIGRPHFASLMVKKGYVNSLKEAFEKYLKKGKPLYENKKRLNIDEAIKIIKEAKGIAILAHPYQTTTDNEKLESLIKKLVSLGLDGLEVYYSKHTNIMIQTYEKLSQKYGLVKTAGSDFHGKNTPDIHPGIDVKLKDIETFISRVF</sequence>
<gene>
    <name evidence="2" type="ORF">XJ44_03780</name>
</gene>
<dbReference type="InterPro" id="IPR052018">
    <property type="entry name" value="PHP_domain"/>
</dbReference>
<dbReference type="Gene3D" id="3.20.20.140">
    <property type="entry name" value="Metal-dependent hydrolases"/>
    <property type="match status" value="1"/>
</dbReference>
<evidence type="ECO:0000259" key="1">
    <source>
        <dbReference type="SMART" id="SM00481"/>
    </source>
</evidence>
<keyword evidence="3" id="KW-1185">Reference proteome</keyword>
<dbReference type="PANTHER" id="PTHR42924:SF3">
    <property type="entry name" value="POLYMERASE_HISTIDINOL PHOSPHATASE N-TERMINAL DOMAIN-CONTAINING PROTEIN"/>
    <property type="match status" value="1"/>
</dbReference>
<organism evidence="2 3">
    <name type="scientific">Thermosipho affectus</name>
    <dbReference type="NCBI Taxonomy" id="660294"/>
    <lineage>
        <taxon>Bacteria</taxon>
        <taxon>Thermotogati</taxon>
        <taxon>Thermotogota</taxon>
        <taxon>Thermotogae</taxon>
        <taxon>Thermotogales</taxon>
        <taxon>Fervidobacteriaceae</taxon>
        <taxon>Thermosipho</taxon>
    </lineage>
</organism>
<dbReference type="InterPro" id="IPR016195">
    <property type="entry name" value="Pol/histidinol_Pase-like"/>
</dbReference>
<protein>
    <submittedName>
        <fullName evidence="2">Phosphoesterase</fullName>
    </submittedName>
</protein>
<proteinExistence type="predicted"/>
<dbReference type="EMBL" id="LBFC01000015">
    <property type="protein sequence ID" value="ONN27444.1"/>
    <property type="molecule type" value="Genomic_DNA"/>
</dbReference>